<evidence type="ECO:0000259" key="2">
    <source>
        <dbReference type="PROSITE" id="PS50053"/>
    </source>
</evidence>
<dbReference type="PROSITE" id="PS50053">
    <property type="entry name" value="UBIQUITIN_2"/>
    <property type="match status" value="1"/>
</dbReference>
<evidence type="ECO:0000313" key="3">
    <source>
        <dbReference type="EMBL" id="KAF7430293.1"/>
    </source>
</evidence>
<feature type="region of interest" description="Disordered" evidence="1">
    <location>
        <begin position="1"/>
        <end position="50"/>
    </location>
</feature>
<dbReference type="EMBL" id="JACETU010000004">
    <property type="protein sequence ID" value="KAF7430293.1"/>
    <property type="molecule type" value="Genomic_DNA"/>
</dbReference>
<feature type="region of interest" description="Disordered" evidence="1">
    <location>
        <begin position="121"/>
        <end position="161"/>
    </location>
</feature>
<dbReference type="InterPro" id="IPR039540">
    <property type="entry name" value="UBL3-like_ubiquitin_dom"/>
</dbReference>
<dbReference type="InterPro" id="IPR040015">
    <property type="entry name" value="UBL3-like"/>
</dbReference>
<proteinExistence type="predicted"/>
<dbReference type="Proteomes" id="UP000623687">
    <property type="component" value="Unassembled WGS sequence"/>
</dbReference>
<dbReference type="InterPro" id="IPR000626">
    <property type="entry name" value="Ubiquitin-like_dom"/>
</dbReference>
<dbReference type="PANTHER" id="PTHR13169:SF0">
    <property type="entry name" value="UBIQUITIN-LIKE PROTEIN 3"/>
    <property type="match status" value="1"/>
</dbReference>
<dbReference type="GeneID" id="59375815"/>
<dbReference type="OrthoDB" id="1043111at2759"/>
<feature type="region of interest" description="Disordered" evidence="1">
    <location>
        <begin position="173"/>
        <end position="219"/>
    </location>
</feature>
<organism evidence="3 4">
    <name type="scientific">Pleurotus ostreatus</name>
    <name type="common">Oyster mushroom</name>
    <name type="synonym">White-rot fungus</name>
    <dbReference type="NCBI Taxonomy" id="5322"/>
    <lineage>
        <taxon>Eukaryota</taxon>
        <taxon>Fungi</taxon>
        <taxon>Dikarya</taxon>
        <taxon>Basidiomycota</taxon>
        <taxon>Agaricomycotina</taxon>
        <taxon>Agaricomycetes</taxon>
        <taxon>Agaricomycetidae</taxon>
        <taxon>Agaricales</taxon>
        <taxon>Pleurotineae</taxon>
        <taxon>Pleurotaceae</taxon>
        <taxon>Pleurotus</taxon>
    </lineage>
</organism>
<feature type="compositionally biased region" description="Pro residues" evidence="1">
    <location>
        <begin position="142"/>
        <end position="161"/>
    </location>
</feature>
<protein>
    <recommendedName>
        <fullName evidence="2">Ubiquitin-like domain-containing protein</fullName>
    </recommendedName>
</protein>
<dbReference type="VEuPathDB" id="FungiDB:PC9H_005997"/>
<feature type="compositionally biased region" description="Pro residues" evidence="1">
    <location>
        <begin position="125"/>
        <end position="134"/>
    </location>
</feature>
<dbReference type="InterPro" id="IPR029071">
    <property type="entry name" value="Ubiquitin-like_domsf"/>
</dbReference>
<sequence>MASVPTPSQGDSASQSASHEPKLNAEQEQQTPSDHAPANHDQPIAAPVPQTPQTYLTFLLVSGRRRTMSFDPETTIGRVKELVWNAWPSEWQDERPPAPSYFRILHLGKILLDDDTLTKLSLPTSLPPQSPQPTDPAASSQKPPPEAVSSPDPVPHAPPPHATIVHLSIRAYAPPADDDLKKDKGRKPKWGRTPTAASNAVERGSGESAVAVVDPDSTTPRGCCGCIIC</sequence>
<dbReference type="PANTHER" id="PTHR13169">
    <property type="entry name" value="UBIQUITIN-LIKE PROTEIN 3 HCG-1 PROTEIN"/>
    <property type="match status" value="1"/>
</dbReference>
<feature type="domain" description="Ubiquitin-like" evidence="2">
    <location>
        <begin position="54"/>
        <end position="122"/>
    </location>
</feature>
<keyword evidence="4" id="KW-1185">Reference proteome</keyword>
<dbReference type="RefSeq" id="XP_036631571.1">
    <property type="nucleotide sequence ID" value="XM_036775552.1"/>
</dbReference>
<evidence type="ECO:0000256" key="1">
    <source>
        <dbReference type="SAM" id="MobiDB-lite"/>
    </source>
</evidence>
<dbReference type="Gene3D" id="3.10.20.90">
    <property type="entry name" value="Phosphatidylinositol 3-kinase Catalytic Subunit, Chain A, domain 1"/>
    <property type="match status" value="1"/>
</dbReference>
<accession>A0A8H7DSL8</accession>
<gene>
    <name evidence="3" type="ORF">PC9H_005997</name>
</gene>
<dbReference type="Pfam" id="PF13881">
    <property type="entry name" value="Rad60-SLD_2"/>
    <property type="match status" value="1"/>
</dbReference>
<name>A0A8H7DSL8_PLEOS</name>
<feature type="compositionally biased region" description="Polar residues" evidence="1">
    <location>
        <begin position="1"/>
        <end position="18"/>
    </location>
</feature>
<reference evidence="3" key="1">
    <citation type="submission" date="2019-07" db="EMBL/GenBank/DDBJ databases">
        <authorList>
            <person name="Palmer J.M."/>
        </authorList>
    </citation>
    <scope>NUCLEOTIDE SEQUENCE</scope>
    <source>
        <strain evidence="3">PC9</strain>
    </source>
</reference>
<comment type="caution">
    <text evidence="3">The sequence shown here is derived from an EMBL/GenBank/DDBJ whole genome shotgun (WGS) entry which is preliminary data.</text>
</comment>
<dbReference type="SUPFAM" id="SSF54236">
    <property type="entry name" value="Ubiquitin-like"/>
    <property type="match status" value="1"/>
</dbReference>
<evidence type="ECO:0000313" key="4">
    <source>
        <dbReference type="Proteomes" id="UP000623687"/>
    </source>
</evidence>
<dbReference type="AlphaFoldDB" id="A0A8H7DSL8"/>